<dbReference type="InterPro" id="IPR027417">
    <property type="entry name" value="P-loop_NTPase"/>
</dbReference>
<dbReference type="Proteomes" id="UP000245396">
    <property type="component" value="Unassembled WGS sequence"/>
</dbReference>
<organism evidence="2 3">
    <name type="scientific">Pseudaminobacter salicylatoxidans</name>
    <dbReference type="NCBI Taxonomy" id="93369"/>
    <lineage>
        <taxon>Bacteria</taxon>
        <taxon>Pseudomonadati</taxon>
        <taxon>Pseudomonadota</taxon>
        <taxon>Alphaproteobacteria</taxon>
        <taxon>Hyphomicrobiales</taxon>
        <taxon>Phyllobacteriaceae</taxon>
        <taxon>Pseudaminobacter</taxon>
    </lineage>
</organism>
<dbReference type="AlphaFoldDB" id="A0A316C0X7"/>
<evidence type="ECO:0000259" key="1">
    <source>
        <dbReference type="Pfam" id="PF05272"/>
    </source>
</evidence>
<protein>
    <submittedName>
        <fullName evidence="2">DNA primase RepB-like protein</fullName>
    </submittedName>
</protein>
<reference evidence="2 3" key="1">
    <citation type="submission" date="2018-05" db="EMBL/GenBank/DDBJ databases">
        <title>Genomic Encyclopedia of Type Strains, Phase IV (KMG-IV): sequencing the most valuable type-strain genomes for metagenomic binning, comparative biology and taxonomic classification.</title>
        <authorList>
            <person name="Goeker M."/>
        </authorList>
    </citation>
    <scope>NUCLEOTIDE SEQUENCE [LARGE SCALE GENOMIC DNA]</scope>
    <source>
        <strain evidence="2 3">DSM 6986</strain>
    </source>
</reference>
<accession>A0A316C0X7</accession>
<evidence type="ECO:0000313" key="2">
    <source>
        <dbReference type="EMBL" id="PWJ81660.1"/>
    </source>
</evidence>
<dbReference type="EMBL" id="QGGG01000010">
    <property type="protein sequence ID" value="PWJ81660.1"/>
    <property type="molecule type" value="Genomic_DNA"/>
</dbReference>
<dbReference type="Pfam" id="PF05272">
    <property type="entry name" value="VapE-like_dom"/>
    <property type="match status" value="1"/>
</dbReference>
<feature type="domain" description="Virulence-associated protein E-like" evidence="1">
    <location>
        <begin position="441"/>
        <end position="651"/>
    </location>
</feature>
<comment type="caution">
    <text evidence="2">The sequence shown here is derived from an EMBL/GenBank/DDBJ whole genome shotgun (WGS) entry which is preliminary data.</text>
</comment>
<dbReference type="RefSeq" id="WP_170125148.1">
    <property type="nucleotide sequence ID" value="NZ_QGGG01000010.1"/>
</dbReference>
<sequence length="766" mass="86054">MADRLEPNSDHAINYLLWINPDAPIYLEHMESAGRESPTVETYQQHDADSAKRFVTANNGHEFQRNLYYMPNARLLNGKRAKANVSGSDFLWADLDGKHFPGNEAERLDTILALLTEDKRRPKGVPPPTAIIFSGGGYQALWKLSEPIPSEQAENMNRALLEAFGGASGPIAVSQLLRLPGTVNWLNDGKRADGRKPASALLLDPPNFSKPPTTYRAEDFKLRLPKDKALTVPGSRQTDIMPTEIAPLPLPEDLGEIIPSNLKWVQVMVTGEDPPDKTYPSRSERMMACLCWMLGNGVQPGHALSILLDPDYAIGAHVREKPNSLRYGQRQVARALMTIQAGREDWPEVDEKLQPIRDHPANIRYALARLGVEVRRNIFSFTNDVEGIGLEGRDLNDVADILSSRFQLSLKFKASTAAIKTELVAIGHEQTYHPIIEYFDGLVWDGKPRIDGLLRDYAGADDTELNREFGAKFMIAGVRRVKRPGVKFDTMLVFEGSQGTGKSSFAETLAVRDEWFCGSLSLKSDDKTKAELLAGAWIVEVQEMDGIRKASSHELKKFLSTRRDKYRRAYGRDARTYPRQYVIIGSTNDEKYLFDQTGNRRFWPVRGGRIQLDKLRADLYQLRAEAVVREAAGESISLSEHLWSAACELQNLRLVEDAFAGVLEDWFAGKTGRVSMDSVKFLLGFEGGRLSSVEVQRIKAEMARLGWEDRTNRLYDLAQREQTQRRGFARGRLDERKVEWLAKRGEGGMTTLVPLTNPAAQKEPPF</sequence>
<proteinExistence type="predicted"/>
<dbReference type="Gene3D" id="3.30.70.1790">
    <property type="entry name" value="RepB DNA-primase, N-terminal domain"/>
    <property type="match status" value="1"/>
</dbReference>
<dbReference type="STRING" id="1192868.GCA_000304395_03384"/>
<keyword evidence="3" id="KW-1185">Reference proteome</keyword>
<gene>
    <name evidence="2" type="ORF">C7441_110197</name>
</gene>
<dbReference type="SUPFAM" id="SSF52540">
    <property type="entry name" value="P-loop containing nucleoside triphosphate hydrolases"/>
    <property type="match status" value="1"/>
</dbReference>
<dbReference type="InterPro" id="IPR007936">
    <property type="entry name" value="VapE-like_dom"/>
</dbReference>
<dbReference type="PANTHER" id="PTHR34985">
    <property type="entry name" value="SLR0554 PROTEIN"/>
    <property type="match status" value="1"/>
</dbReference>
<evidence type="ECO:0000313" key="3">
    <source>
        <dbReference type="Proteomes" id="UP000245396"/>
    </source>
</evidence>
<dbReference type="PANTHER" id="PTHR34985:SF1">
    <property type="entry name" value="SLR0554 PROTEIN"/>
    <property type="match status" value="1"/>
</dbReference>
<name>A0A316C0X7_PSESE</name>